<dbReference type="PANTHER" id="PTHR33868:SF10">
    <property type="entry name" value="OS08G0483100 PROTEIN"/>
    <property type="match status" value="1"/>
</dbReference>
<dbReference type="GeneID" id="130724138"/>
<keyword evidence="1" id="KW-0175">Coiled coil</keyword>
<dbReference type="PANTHER" id="PTHR33868">
    <property type="entry name" value="EXPRESSED PROTEIN"/>
    <property type="match status" value="1"/>
</dbReference>
<evidence type="ECO:0000256" key="1">
    <source>
        <dbReference type="SAM" id="Coils"/>
    </source>
</evidence>
<name>I3S9Q9_LOTJA</name>
<sequence>MGGQQKKIGQKVRNEIMGFTVSHKPAGLDLMQNCDLPPPSKFFMGPDKTVILSMNKVCNIAGEEQDQDSKYFHGYAIKNSGDEDRDKMELLKALQASQTRAREAEKKATVLRKERDGLSIALLEEAMQLFACRQQVRLLEVQVLNLQSNEDGDDEETSVARILALILSLGIGVTTALACRYKF</sequence>
<protein>
    <submittedName>
        <fullName evidence="2">Uncharacterized protein</fullName>
    </submittedName>
</protein>
<dbReference type="OrthoDB" id="1673621at2759"/>
<reference evidence="2" key="1">
    <citation type="submission" date="2012-05" db="EMBL/GenBank/DDBJ databases">
        <authorList>
            <person name="Krishnakumar V."/>
            <person name="Cheung F."/>
            <person name="Xiao Y."/>
            <person name="Chan A."/>
            <person name="Moskal W.A."/>
            <person name="Town C.D."/>
        </authorList>
    </citation>
    <scope>NUCLEOTIDE SEQUENCE</scope>
</reference>
<dbReference type="KEGG" id="lja:130724138"/>
<evidence type="ECO:0000313" key="2">
    <source>
        <dbReference type="EMBL" id="AFK37001.1"/>
    </source>
</evidence>
<dbReference type="AlphaFoldDB" id="I3S9Q9"/>
<organism evidence="2">
    <name type="scientific">Lotus japonicus</name>
    <name type="common">Lotus corniculatus var. japonicus</name>
    <dbReference type="NCBI Taxonomy" id="34305"/>
    <lineage>
        <taxon>Eukaryota</taxon>
        <taxon>Viridiplantae</taxon>
        <taxon>Streptophyta</taxon>
        <taxon>Embryophyta</taxon>
        <taxon>Tracheophyta</taxon>
        <taxon>Spermatophyta</taxon>
        <taxon>Magnoliopsida</taxon>
        <taxon>eudicotyledons</taxon>
        <taxon>Gunneridae</taxon>
        <taxon>Pentapetalae</taxon>
        <taxon>rosids</taxon>
        <taxon>fabids</taxon>
        <taxon>Fabales</taxon>
        <taxon>Fabaceae</taxon>
        <taxon>Papilionoideae</taxon>
        <taxon>50 kb inversion clade</taxon>
        <taxon>NPAAA clade</taxon>
        <taxon>Hologalegina</taxon>
        <taxon>robinioid clade</taxon>
        <taxon>Loteae</taxon>
        <taxon>Lotus</taxon>
    </lineage>
</organism>
<accession>I3S9Q9</accession>
<dbReference type="RefSeq" id="XP_057431294.1">
    <property type="nucleotide sequence ID" value="XM_057575311.1"/>
</dbReference>
<dbReference type="EMBL" id="BT137206">
    <property type="protein sequence ID" value="AFK37001.1"/>
    <property type="molecule type" value="mRNA"/>
</dbReference>
<proteinExistence type="evidence at transcript level"/>
<feature type="coiled-coil region" evidence="1">
    <location>
        <begin position="87"/>
        <end position="114"/>
    </location>
</feature>